<accession>A0A9P8WH47</accession>
<sequence>MDLEPIDEDYAAALAAAAGSAPASASDDDDLAVRMSILSTPDRPKKSVTNYTATTPAPSYFTYSPNYQNDFRDVYHDDNEAAHEPDAQGIRTPSLLSSPSVASSLGFSTGRMSPLRRELSRPSSYHSHSRGPSDPSPIVRRTSRLKRRNRDALARRLSQLAHELTSANDDAVDDEGVDILTAQLEQFEGAVLKNSTTNSSPSTPSPRTTPQRTTSVDLRSPGDSIFSSPASSVFRTRFSDLSASIRRDPEPEPDPDPDPPLKKGMSAAQAKKVIAEAMKLNEELSQLVKNLQARQEESDHIHSLLVERAERAAQRILFLQSRITHLEEELHENDDELQHLRILLKAVEIQMPPHPDKELQRCISSFKQDYQTLKRKRASRSTINTLSSLGSPYPGTPYSGPPSR</sequence>
<feature type="region of interest" description="Disordered" evidence="1">
    <location>
        <begin position="84"/>
        <end position="147"/>
    </location>
</feature>
<dbReference type="EMBL" id="JAGPYM010000003">
    <property type="protein sequence ID" value="KAH6897386.1"/>
    <property type="molecule type" value="Genomic_DNA"/>
</dbReference>
<feature type="compositionally biased region" description="Low complexity" evidence="1">
    <location>
        <begin position="94"/>
        <end position="113"/>
    </location>
</feature>
<feature type="compositionally biased region" description="Low complexity" evidence="1">
    <location>
        <begin position="194"/>
        <end position="215"/>
    </location>
</feature>
<gene>
    <name evidence="2" type="ORF">B0T10DRAFT_184081</name>
</gene>
<organism evidence="2 3">
    <name type="scientific">Thelonectria olida</name>
    <dbReference type="NCBI Taxonomy" id="1576542"/>
    <lineage>
        <taxon>Eukaryota</taxon>
        <taxon>Fungi</taxon>
        <taxon>Dikarya</taxon>
        <taxon>Ascomycota</taxon>
        <taxon>Pezizomycotina</taxon>
        <taxon>Sordariomycetes</taxon>
        <taxon>Hypocreomycetidae</taxon>
        <taxon>Hypocreales</taxon>
        <taxon>Nectriaceae</taxon>
        <taxon>Thelonectria</taxon>
    </lineage>
</organism>
<proteinExistence type="predicted"/>
<feature type="compositionally biased region" description="Low complexity" evidence="1">
    <location>
        <begin position="386"/>
        <end position="398"/>
    </location>
</feature>
<dbReference type="OrthoDB" id="4448936at2759"/>
<reference evidence="2 3" key="1">
    <citation type="journal article" date="2021" name="Nat. Commun.">
        <title>Genetic determinants of endophytism in the Arabidopsis root mycobiome.</title>
        <authorList>
            <person name="Mesny F."/>
            <person name="Miyauchi S."/>
            <person name="Thiergart T."/>
            <person name="Pickel B."/>
            <person name="Atanasova L."/>
            <person name="Karlsson M."/>
            <person name="Huettel B."/>
            <person name="Barry K.W."/>
            <person name="Haridas S."/>
            <person name="Chen C."/>
            <person name="Bauer D."/>
            <person name="Andreopoulos W."/>
            <person name="Pangilinan J."/>
            <person name="LaButti K."/>
            <person name="Riley R."/>
            <person name="Lipzen A."/>
            <person name="Clum A."/>
            <person name="Drula E."/>
            <person name="Henrissat B."/>
            <person name="Kohler A."/>
            <person name="Grigoriev I.V."/>
            <person name="Martin F.M."/>
            <person name="Hacquard S."/>
        </authorList>
    </citation>
    <scope>NUCLEOTIDE SEQUENCE [LARGE SCALE GENOMIC DNA]</scope>
    <source>
        <strain evidence="2 3">MPI-CAGE-CH-0241</strain>
    </source>
</reference>
<feature type="region of interest" description="Disordered" evidence="1">
    <location>
        <begin position="374"/>
        <end position="404"/>
    </location>
</feature>
<feature type="region of interest" description="Disordered" evidence="1">
    <location>
        <begin position="191"/>
        <end position="229"/>
    </location>
</feature>
<dbReference type="AlphaFoldDB" id="A0A9P8WH47"/>
<name>A0A9P8WH47_9HYPO</name>
<evidence type="ECO:0000313" key="2">
    <source>
        <dbReference type="EMBL" id="KAH6897386.1"/>
    </source>
</evidence>
<comment type="caution">
    <text evidence="2">The sequence shown here is derived from an EMBL/GenBank/DDBJ whole genome shotgun (WGS) entry which is preliminary data.</text>
</comment>
<dbReference type="Proteomes" id="UP000777438">
    <property type="component" value="Unassembled WGS sequence"/>
</dbReference>
<feature type="region of interest" description="Disordered" evidence="1">
    <location>
        <begin position="242"/>
        <end position="269"/>
    </location>
</feature>
<evidence type="ECO:0000256" key="1">
    <source>
        <dbReference type="SAM" id="MobiDB-lite"/>
    </source>
</evidence>
<protein>
    <submittedName>
        <fullName evidence="2">Uncharacterized protein</fullName>
    </submittedName>
</protein>
<feature type="compositionally biased region" description="Polar residues" evidence="1">
    <location>
        <begin position="47"/>
        <end position="64"/>
    </location>
</feature>
<feature type="region of interest" description="Disordered" evidence="1">
    <location>
        <begin position="34"/>
        <end position="64"/>
    </location>
</feature>
<keyword evidence="3" id="KW-1185">Reference proteome</keyword>
<evidence type="ECO:0000313" key="3">
    <source>
        <dbReference type="Proteomes" id="UP000777438"/>
    </source>
</evidence>